<reference evidence="2 3" key="1">
    <citation type="submission" date="2019-03" db="EMBL/GenBank/DDBJ databases">
        <title>Draft genome sequences of novel Actinobacteria.</title>
        <authorList>
            <person name="Sahin N."/>
            <person name="Ay H."/>
            <person name="Saygin H."/>
        </authorList>
    </citation>
    <scope>NUCLEOTIDE SEQUENCE [LARGE SCALE GENOMIC DNA]</scope>
    <source>
        <strain evidence="2 3">CH32</strain>
    </source>
</reference>
<name>A0A4R4XIW4_9ACTN</name>
<accession>A0A4R4XIW4</accession>
<dbReference type="RefSeq" id="WP_223190937.1">
    <property type="nucleotide sequence ID" value="NZ_SMKQ01000335.1"/>
</dbReference>
<feature type="non-terminal residue" evidence="2">
    <location>
        <position position="1"/>
    </location>
</feature>
<dbReference type="Proteomes" id="UP000295302">
    <property type="component" value="Unassembled WGS sequence"/>
</dbReference>
<gene>
    <name evidence="2" type="ORF">E1286_45515</name>
</gene>
<proteinExistence type="predicted"/>
<organism evidence="2 3">
    <name type="scientific">Nonomuraea terrae</name>
    <dbReference type="NCBI Taxonomy" id="2530383"/>
    <lineage>
        <taxon>Bacteria</taxon>
        <taxon>Bacillati</taxon>
        <taxon>Actinomycetota</taxon>
        <taxon>Actinomycetes</taxon>
        <taxon>Streptosporangiales</taxon>
        <taxon>Streptosporangiaceae</taxon>
        <taxon>Nonomuraea</taxon>
    </lineage>
</organism>
<evidence type="ECO:0000256" key="1">
    <source>
        <dbReference type="SAM" id="MobiDB-lite"/>
    </source>
</evidence>
<evidence type="ECO:0000313" key="2">
    <source>
        <dbReference type="EMBL" id="TDD30998.1"/>
    </source>
</evidence>
<feature type="region of interest" description="Disordered" evidence="1">
    <location>
        <begin position="1"/>
        <end position="28"/>
    </location>
</feature>
<dbReference type="EMBL" id="SMKQ01000335">
    <property type="protein sequence ID" value="TDD30998.1"/>
    <property type="molecule type" value="Genomic_DNA"/>
</dbReference>
<sequence>LLPARDPGPERRAGAQGQDGRAPFVEGRWPAPLGLPLDRLGPDDGTAAGAVLRCPAVRVEDGRDALDLRVEAPDGVPLSTALWRNLGGFPEGAPYRSVGVEPMLGAVFDLAEAGPGDAAVVPSSGELTWRLVLAAERMV</sequence>
<dbReference type="AlphaFoldDB" id="A0A4R4XIW4"/>
<evidence type="ECO:0000313" key="3">
    <source>
        <dbReference type="Proteomes" id="UP000295302"/>
    </source>
</evidence>
<protein>
    <submittedName>
        <fullName evidence="2">Uncharacterized protein</fullName>
    </submittedName>
</protein>
<comment type="caution">
    <text evidence="2">The sequence shown here is derived from an EMBL/GenBank/DDBJ whole genome shotgun (WGS) entry which is preliminary data.</text>
</comment>
<keyword evidence="3" id="KW-1185">Reference proteome</keyword>